<dbReference type="InterPro" id="IPR000014">
    <property type="entry name" value="PAS"/>
</dbReference>
<dbReference type="Gene3D" id="1.10.10.60">
    <property type="entry name" value="Homeodomain-like"/>
    <property type="match status" value="1"/>
</dbReference>
<proteinExistence type="predicted"/>
<dbReference type="SUPFAM" id="SSF159800">
    <property type="entry name" value="PrpR receptor domain-like"/>
    <property type="match status" value="1"/>
</dbReference>
<evidence type="ECO:0000256" key="2">
    <source>
        <dbReference type="ARBA" id="ARBA00022840"/>
    </source>
</evidence>
<dbReference type="InterPro" id="IPR035965">
    <property type="entry name" value="PAS-like_dom_sf"/>
</dbReference>
<dbReference type="SUPFAM" id="SSF55785">
    <property type="entry name" value="PYP-like sensor domain (PAS domain)"/>
    <property type="match status" value="1"/>
</dbReference>
<dbReference type="CDD" id="cd00009">
    <property type="entry name" value="AAA"/>
    <property type="match status" value="1"/>
</dbReference>
<keyword evidence="1" id="KW-0547">Nucleotide-binding</keyword>
<dbReference type="Pfam" id="PF25601">
    <property type="entry name" value="AAA_lid_14"/>
    <property type="match status" value="1"/>
</dbReference>
<dbReference type="Gene3D" id="3.40.50.2300">
    <property type="match status" value="1"/>
</dbReference>
<feature type="domain" description="PAS" evidence="6">
    <location>
        <begin position="196"/>
        <end position="236"/>
    </location>
</feature>
<evidence type="ECO:0000256" key="4">
    <source>
        <dbReference type="ARBA" id="ARBA00023163"/>
    </source>
</evidence>
<evidence type="ECO:0000259" key="5">
    <source>
        <dbReference type="PROSITE" id="PS50045"/>
    </source>
</evidence>
<reference evidence="7 8" key="1">
    <citation type="submission" date="2011-08" db="EMBL/GenBank/DDBJ databases">
        <title>The Genome Sequence of Clostridium hathewayi WAL-18680.</title>
        <authorList>
            <consortium name="The Broad Institute Genome Sequencing Platform"/>
            <person name="Earl A."/>
            <person name="Ward D."/>
            <person name="Feldgarden M."/>
            <person name="Gevers D."/>
            <person name="Finegold S.M."/>
            <person name="Summanen P.H."/>
            <person name="Molitoris D.R."/>
            <person name="Song M."/>
            <person name="Daigneault M."/>
            <person name="Allen-Vercoe E."/>
            <person name="Young S.K."/>
            <person name="Zeng Q."/>
            <person name="Gargeya S."/>
            <person name="Fitzgerald M."/>
            <person name="Haas B."/>
            <person name="Abouelleil A."/>
            <person name="Alvarado L."/>
            <person name="Arachchi H.M."/>
            <person name="Berlin A."/>
            <person name="Brown A."/>
            <person name="Chapman S.B."/>
            <person name="Chen Z."/>
            <person name="Dunbar C."/>
            <person name="Freedman E."/>
            <person name="Gearin G."/>
            <person name="Gellesch M."/>
            <person name="Goldberg J."/>
            <person name="Griggs A."/>
            <person name="Gujja S."/>
            <person name="Heiman D."/>
            <person name="Howarth C."/>
            <person name="Larson L."/>
            <person name="Lui A."/>
            <person name="MacDonald P.J.P."/>
            <person name="Montmayeur A."/>
            <person name="Murphy C."/>
            <person name="Neiman D."/>
            <person name="Pearson M."/>
            <person name="Priest M."/>
            <person name="Roberts A."/>
            <person name="Saif S."/>
            <person name="Shea T."/>
            <person name="Shenoy N."/>
            <person name="Sisk P."/>
            <person name="Stolte C."/>
            <person name="Sykes S."/>
            <person name="Wortman J."/>
            <person name="Nusbaum C."/>
            <person name="Birren B."/>
        </authorList>
    </citation>
    <scope>NUCLEOTIDE SEQUENCE [LARGE SCALE GENOMIC DNA]</scope>
    <source>
        <strain evidence="7 8">WAL-18680</strain>
    </source>
</reference>
<dbReference type="Pfam" id="PF00158">
    <property type="entry name" value="Sigma54_activat"/>
    <property type="match status" value="1"/>
</dbReference>
<dbReference type="InterPro" id="IPR010524">
    <property type="entry name" value="Sig_transdc_resp-reg_PrpR_N"/>
</dbReference>
<dbReference type="InterPro" id="IPR027417">
    <property type="entry name" value="P-loop_NTPase"/>
</dbReference>
<dbReference type="EMBL" id="ADLN01000127">
    <property type="protein sequence ID" value="EHI56995.1"/>
    <property type="molecule type" value="Genomic_DNA"/>
</dbReference>
<evidence type="ECO:0000259" key="6">
    <source>
        <dbReference type="PROSITE" id="PS50112"/>
    </source>
</evidence>
<evidence type="ECO:0000313" key="8">
    <source>
        <dbReference type="Proteomes" id="UP000005384"/>
    </source>
</evidence>
<dbReference type="CDD" id="cd00130">
    <property type="entry name" value="PAS"/>
    <property type="match status" value="1"/>
</dbReference>
<evidence type="ECO:0000256" key="1">
    <source>
        <dbReference type="ARBA" id="ARBA00022741"/>
    </source>
</evidence>
<evidence type="ECO:0000313" key="7">
    <source>
        <dbReference type="EMBL" id="EHI56995.1"/>
    </source>
</evidence>
<dbReference type="PROSITE" id="PS50112">
    <property type="entry name" value="PAS"/>
    <property type="match status" value="1"/>
</dbReference>
<dbReference type="PRINTS" id="PR01590">
    <property type="entry name" value="HTHFIS"/>
</dbReference>
<name>G5IN24_9FIRM</name>
<dbReference type="RefSeq" id="WP_006782890.1">
    <property type="nucleotide sequence ID" value="NZ_CP040506.1"/>
</dbReference>
<dbReference type="Pfam" id="PF06506">
    <property type="entry name" value="PrpR_N"/>
    <property type="match status" value="1"/>
</dbReference>
<evidence type="ECO:0000256" key="3">
    <source>
        <dbReference type="ARBA" id="ARBA00023015"/>
    </source>
</evidence>
<dbReference type="InterPro" id="IPR002078">
    <property type="entry name" value="Sigma_54_int"/>
</dbReference>
<dbReference type="InterPro" id="IPR009057">
    <property type="entry name" value="Homeodomain-like_sf"/>
</dbReference>
<organism evidence="7 8">
    <name type="scientific">Hungatella hathewayi WAL-18680</name>
    <dbReference type="NCBI Taxonomy" id="742737"/>
    <lineage>
        <taxon>Bacteria</taxon>
        <taxon>Bacillati</taxon>
        <taxon>Bacillota</taxon>
        <taxon>Clostridia</taxon>
        <taxon>Lachnospirales</taxon>
        <taxon>Lachnospiraceae</taxon>
        <taxon>Hungatella</taxon>
    </lineage>
</organism>
<dbReference type="Proteomes" id="UP000005384">
    <property type="component" value="Unassembled WGS sequence"/>
</dbReference>
<accession>G5IN24</accession>
<dbReference type="PATRIC" id="fig|742737.3.peg.4884"/>
<dbReference type="InterPro" id="IPR058031">
    <property type="entry name" value="AAA_lid_NorR"/>
</dbReference>
<comment type="caution">
    <text evidence="7">The sequence shown here is derived from an EMBL/GenBank/DDBJ whole genome shotgun (WGS) entry which is preliminary data.</text>
</comment>
<keyword evidence="4" id="KW-0804">Transcription</keyword>
<sequence>MGKIALLVSREEMLYQAHNILQEKPYAIQEMRVIKTEDSVVEARNSIAGGASIIIARGLQASLIKQYTDIPVVEIVMTAQEMALLIMKAKQIIRKPRPVIAVVGFQNMFCDMSYFEELYDIELRRYYAKHGGELSEAARKAVEEDADLLIGGDTAVKAATEAGKPSLFLSITEDSLKNAFSMAERVDYAMSVEKKSAAQMETLLDYSYSGVMRLDASGLITTVNPLMAEMMGWQEQAPDETEGQEHGLTGRSIQSIFPDIDNEAMKQVFQEGREYSLFMQVNRSSIFAVLAPVLVEGRVDGGILTCHKMKKRQPAPDDGRKKQRGMGMIPLAQFGDMLQASKAMQECIRLARLFALSEKPVVIMGEPGTEKLMMAQSIHNSSLRSSGPFLDVPCEGLTDEEQRALLFGEKGAAVQVNGGSLLIQDADCLTGANQYRLYQLIRYHLCHGADVAQIKKLDVRVMVTTNTPLEQLLAEKRIRQDLYYLLSGMTLTIPPFRERPEDLRQKLEDCLKESCERYACYHALTQGAWTALLTYPWPGNLFQIENFCERLILTADRRSIDEIMVTKCLRDLYPEIAQQTIRPVSGGCKITTAVTDEHQMSEGAREICQALRRYDGSRQKTAEALGISKATLWRKMKKYGIEFR</sequence>
<dbReference type="Gene3D" id="1.10.8.60">
    <property type="match status" value="1"/>
</dbReference>
<gene>
    <name evidence="7" type="ORF">HMPREF9473_04902</name>
</gene>
<dbReference type="GO" id="GO:0043565">
    <property type="term" value="F:sequence-specific DNA binding"/>
    <property type="evidence" value="ECO:0007669"/>
    <property type="project" value="InterPro"/>
</dbReference>
<keyword evidence="2" id="KW-0067">ATP-binding</keyword>
<dbReference type="GO" id="GO:0006355">
    <property type="term" value="P:regulation of DNA-templated transcription"/>
    <property type="evidence" value="ECO:0007669"/>
    <property type="project" value="InterPro"/>
</dbReference>
<dbReference type="GO" id="GO:0000156">
    <property type="term" value="F:phosphorelay response regulator activity"/>
    <property type="evidence" value="ECO:0007669"/>
    <property type="project" value="InterPro"/>
</dbReference>
<dbReference type="SMART" id="SM00091">
    <property type="entry name" value="PAS"/>
    <property type="match status" value="1"/>
</dbReference>
<dbReference type="Pfam" id="PF02954">
    <property type="entry name" value="HTH_8"/>
    <property type="match status" value="1"/>
</dbReference>
<feature type="domain" description="Sigma-54 factor interaction" evidence="5">
    <location>
        <begin position="337"/>
        <end position="553"/>
    </location>
</feature>
<dbReference type="InterPro" id="IPR002197">
    <property type="entry name" value="HTH_Fis"/>
</dbReference>
<keyword evidence="8" id="KW-1185">Reference proteome</keyword>
<dbReference type="AlphaFoldDB" id="G5IN24"/>
<dbReference type="HOGENOM" id="CLU_000445_8_5_9"/>
<keyword evidence="3" id="KW-0805">Transcription regulation</keyword>
<dbReference type="Gene3D" id="3.30.450.20">
    <property type="entry name" value="PAS domain"/>
    <property type="match status" value="1"/>
</dbReference>
<dbReference type="SUPFAM" id="SSF46689">
    <property type="entry name" value="Homeodomain-like"/>
    <property type="match status" value="1"/>
</dbReference>
<dbReference type="PROSITE" id="PS50045">
    <property type="entry name" value="SIGMA54_INTERACT_4"/>
    <property type="match status" value="1"/>
</dbReference>
<dbReference type="Gene3D" id="3.40.50.10660">
    <property type="entry name" value="PrpR receptor domain-like"/>
    <property type="match status" value="1"/>
</dbReference>
<protein>
    <recommendedName>
        <fullName evidence="9">Sigma-54 factor interaction domain-containing protein</fullName>
    </recommendedName>
</protein>
<dbReference type="Gene3D" id="3.40.50.300">
    <property type="entry name" value="P-loop containing nucleotide triphosphate hydrolases"/>
    <property type="match status" value="1"/>
</dbReference>
<evidence type="ECO:0008006" key="9">
    <source>
        <dbReference type="Google" id="ProtNLM"/>
    </source>
</evidence>
<dbReference type="GO" id="GO:0005524">
    <property type="term" value="F:ATP binding"/>
    <property type="evidence" value="ECO:0007669"/>
    <property type="project" value="UniProtKB-KW"/>
</dbReference>
<dbReference type="PANTHER" id="PTHR32071">
    <property type="entry name" value="TRANSCRIPTIONAL REGULATORY PROTEIN"/>
    <property type="match status" value="1"/>
</dbReference>
<dbReference type="SUPFAM" id="SSF52540">
    <property type="entry name" value="P-loop containing nucleoside triphosphate hydrolases"/>
    <property type="match status" value="1"/>
</dbReference>
<dbReference type="OrthoDB" id="9803970at2"/>